<accession>A0ABZ1C011</accession>
<evidence type="ECO:0008006" key="3">
    <source>
        <dbReference type="Google" id="ProtNLM"/>
    </source>
</evidence>
<proteinExistence type="predicted"/>
<protein>
    <recommendedName>
        <fullName evidence="3">DUF3299 domain-containing protein</fullName>
    </recommendedName>
</protein>
<dbReference type="EMBL" id="CP141615">
    <property type="protein sequence ID" value="WRP18081.1"/>
    <property type="molecule type" value="Genomic_DNA"/>
</dbReference>
<keyword evidence="2" id="KW-1185">Reference proteome</keyword>
<organism evidence="1 2">
    <name type="scientific">Carboxydichorda subterranea</name>
    <dbReference type="NCBI Taxonomy" id="3109565"/>
    <lineage>
        <taxon>Bacteria</taxon>
        <taxon>Bacillati</taxon>
        <taxon>Bacillota</taxon>
        <taxon>Limnochordia</taxon>
        <taxon>Limnochordales</taxon>
        <taxon>Geochordaceae</taxon>
        <taxon>Carboxydichorda</taxon>
    </lineage>
</organism>
<gene>
    <name evidence="1" type="ORF">U7230_03485</name>
</gene>
<reference evidence="1 2" key="1">
    <citation type="journal article" date="2024" name="Front. Microbiol.">
        <title>Novel thermophilic genera Geochorda gen. nov. and Carboxydochorda gen. nov. from the deep terrestrial subsurface reveal the ecophysiological diversity in the class Limnochordia.</title>
        <authorList>
            <person name="Karnachuk O.V."/>
            <person name="Lukina A.P."/>
            <person name="Avakyan M.R."/>
            <person name="Kadnikov V.V."/>
            <person name="Begmatov S."/>
            <person name="Beletsky A.V."/>
            <person name="Vlasova K.G."/>
            <person name="Novikov A.A."/>
            <person name="Shcherbakova V.A."/>
            <person name="Mardanov A.V."/>
            <person name="Ravin N.V."/>
        </authorList>
    </citation>
    <scope>NUCLEOTIDE SEQUENCE [LARGE SCALE GENOMIC DNA]</scope>
    <source>
        <strain evidence="1 2">L945</strain>
    </source>
</reference>
<name>A0ABZ1C011_9FIRM</name>
<dbReference type="RefSeq" id="WP_324717352.1">
    <property type="nucleotide sequence ID" value="NZ_CP141615.1"/>
</dbReference>
<dbReference type="Proteomes" id="UP001332192">
    <property type="component" value="Chromosome"/>
</dbReference>
<evidence type="ECO:0000313" key="1">
    <source>
        <dbReference type="EMBL" id="WRP18081.1"/>
    </source>
</evidence>
<sequence length="180" mass="19120">MAWARRAEAVHTRAGPARATRRKARARVGWAAVLALLACAVAAGLPAAGEPVPGARAAAVELKFSELYAGQSVRGLVFSDKVKRLAGQTVTMVGYMAPPVKPKFTFFVLTRVPLTVCPFCSSDADWPADIVLVLLPKGQETLPTSSALRVTGRLEVGSHTDPETGFVSQVRILADRIEGL</sequence>
<dbReference type="Gene3D" id="2.40.50.870">
    <property type="entry name" value="Protein of unknown function (DUF3299)"/>
    <property type="match status" value="1"/>
</dbReference>
<evidence type="ECO:0000313" key="2">
    <source>
        <dbReference type="Proteomes" id="UP001332192"/>
    </source>
</evidence>